<dbReference type="GO" id="GO:0003824">
    <property type="term" value="F:catalytic activity"/>
    <property type="evidence" value="ECO:0007669"/>
    <property type="project" value="InterPro"/>
</dbReference>
<proteinExistence type="predicted"/>
<evidence type="ECO:0000313" key="2">
    <source>
        <dbReference type="EMBL" id="KAA6315769.1"/>
    </source>
</evidence>
<dbReference type="InterPro" id="IPR001310">
    <property type="entry name" value="Histidine_triad_HIT"/>
</dbReference>
<dbReference type="PROSITE" id="PS51084">
    <property type="entry name" value="HIT_2"/>
    <property type="match status" value="1"/>
</dbReference>
<gene>
    <name evidence="2" type="ORF">EZS27_033821</name>
</gene>
<organism evidence="2">
    <name type="scientific">termite gut metagenome</name>
    <dbReference type="NCBI Taxonomy" id="433724"/>
    <lineage>
        <taxon>unclassified sequences</taxon>
        <taxon>metagenomes</taxon>
        <taxon>organismal metagenomes</taxon>
    </lineage>
</organism>
<comment type="caution">
    <text evidence="2">The sequence shown here is derived from an EMBL/GenBank/DDBJ whole genome shotgun (WGS) entry which is preliminary data.</text>
</comment>
<protein>
    <submittedName>
        <fullName evidence="2">Putative HIT-like protein</fullName>
    </submittedName>
</protein>
<dbReference type="GO" id="GO:0009117">
    <property type="term" value="P:nucleotide metabolic process"/>
    <property type="evidence" value="ECO:0007669"/>
    <property type="project" value="TreeGrafter"/>
</dbReference>
<dbReference type="InterPro" id="IPR036265">
    <property type="entry name" value="HIT-like_sf"/>
</dbReference>
<reference evidence="2" key="1">
    <citation type="submission" date="2019-03" db="EMBL/GenBank/DDBJ databases">
        <title>Single cell metagenomics reveals metabolic interactions within the superorganism composed of flagellate Streblomastix strix and complex community of Bacteroidetes bacteria on its surface.</title>
        <authorList>
            <person name="Treitli S.C."/>
            <person name="Kolisko M."/>
            <person name="Husnik F."/>
            <person name="Keeling P."/>
            <person name="Hampl V."/>
        </authorList>
    </citation>
    <scope>NUCLEOTIDE SEQUENCE</scope>
    <source>
        <strain evidence="2">STM</strain>
    </source>
</reference>
<dbReference type="SUPFAM" id="SSF54197">
    <property type="entry name" value="HIT-like"/>
    <property type="match status" value="1"/>
</dbReference>
<name>A0A5J4Q3W8_9ZZZZ</name>
<dbReference type="InterPro" id="IPR011146">
    <property type="entry name" value="HIT-like"/>
</dbReference>
<dbReference type="PANTHER" id="PTHR46648:SF1">
    <property type="entry name" value="ADENOSINE 5'-MONOPHOSPHORAMIDASE HNT1"/>
    <property type="match status" value="1"/>
</dbReference>
<dbReference type="PRINTS" id="PR00332">
    <property type="entry name" value="HISTRIAD"/>
</dbReference>
<dbReference type="Gene3D" id="3.30.428.10">
    <property type="entry name" value="HIT-like"/>
    <property type="match status" value="1"/>
</dbReference>
<evidence type="ECO:0000259" key="1">
    <source>
        <dbReference type="PROSITE" id="PS51084"/>
    </source>
</evidence>
<dbReference type="EMBL" id="SNRY01005127">
    <property type="protein sequence ID" value="KAA6315769.1"/>
    <property type="molecule type" value="Genomic_DNA"/>
</dbReference>
<dbReference type="Pfam" id="PF01230">
    <property type="entry name" value="HIT"/>
    <property type="match status" value="1"/>
</dbReference>
<accession>A0A5J4Q3W8</accession>
<sequence>MATIFSRIITGEMPYYKVAENERFFAFLDINPLTKGHTLVVSKQEIDYIFNLNDEDTAAMHVFAKKIARAIEQAIPCKRIGVAVIGLEVPHVHIHLIPINKESDMLFSNPKLKLKESEFKEITQNIQKAFEKLDNTPRANAYKYS</sequence>
<dbReference type="AlphaFoldDB" id="A0A5J4Q3W8"/>
<dbReference type="PANTHER" id="PTHR46648">
    <property type="entry name" value="HIT FAMILY PROTEIN 1"/>
    <property type="match status" value="1"/>
</dbReference>
<feature type="domain" description="HIT" evidence="1">
    <location>
        <begin position="4"/>
        <end position="107"/>
    </location>
</feature>